<keyword evidence="3" id="KW-0675">Receptor</keyword>
<accession>A0AAV4BCN2</accession>
<keyword evidence="4" id="KW-1185">Reference proteome</keyword>
<dbReference type="InterPro" id="IPR018378">
    <property type="entry name" value="C-type_lectin_CS"/>
</dbReference>
<feature type="domain" description="C-type lectin" evidence="2">
    <location>
        <begin position="289"/>
        <end position="381"/>
    </location>
</feature>
<dbReference type="SUPFAM" id="SSF56436">
    <property type="entry name" value="C-type lectin-like"/>
    <property type="match status" value="3"/>
</dbReference>
<dbReference type="InterPro" id="IPR001304">
    <property type="entry name" value="C-type_lectin-like"/>
</dbReference>
<dbReference type="EMBL" id="BLXT01004700">
    <property type="protein sequence ID" value="GFO16712.1"/>
    <property type="molecule type" value="Genomic_DNA"/>
</dbReference>
<evidence type="ECO:0000259" key="2">
    <source>
        <dbReference type="PROSITE" id="PS50041"/>
    </source>
</evidence>
<dbReference type="Proteomes" id="UP000735302">
    <property type="component" value="Unassembled WGS sequence"/>
</dbReference>
<evidence type="ECO:0000256" key="1">
    <source>
        <dbReference type="ARBA" id="ARBA00023157"/>
    </source>
</evidence>
<comment type="caution">
    <text evidence="3">The sequence shown here is derived from an EMBL/GenBank/DDBJ whole genome shotgun (WGS) entry which is preliminary data.</text>
</comment>
<feature type="domain" description="C-type lectin" evidence="2">
    <location>
        <begin position="18"/>
        <end position="144"/>
    </location>
</feature>
<dbReference type="PROSITE" id="PS00615">
    <property type="entry name" value="C_TYPE_LECTIN_1"/>
    <property type="match status" value="1"/>
</dbReference>
<dbReference type="Pfam" id="PF00059">
    <property type="entry name" value="Lectin_C"/>
    <property type="match status" value="3"/>
</dbReference>
<evidence type="ECO:0000313" key="4">
    <source>
        <dbReference type="Proteomes" id="UP000735302"/>
    </source>
</evidence>
<reference evidence="3 4" key="1">
    <citation type="journal article" date="2021" name="Elife">
        <title>Chloroplast acquisition without the gene transfer in kleptoplastic sea slugs, Plakobranchus ocellatus.</title>
        <authorList>
            <person name="Maeda T."/>
            <person name="Takahashi S."/>
            <person name="Yoshida T."/>
            <person name="Shimamura S."/>
            <person name="Takaki Y."/>
            <person name="Nagai Y."/>
            <person name="Toyoda A."/>
            <person name="Suzuki Y."/>
            <person name="Arimoto A."/>
            <person name="Ishii H."/>
            <person name="Satoh N."/>
            <person name="Nishiyama T."/>
            <person name="Hasebe M."/>
            <person name="Maruyama T."/>
            <person name="Minagawa J."/>
            <person name="Obokata J."/>
            <person name="Shigenobu S."/>
        </authorList>
    </citation>
    <scope>NUCLEOTIDE SEQUENCE [LARGE SCALE GENOMIC DNA]</scope>
</reference>
<dbReference type="InterPro" id="IPR016187">
    <property type="entry name" value="CTDL_fold"/>
</dbReference>
<dbReference type="PROSITE" id="PS50041">
    <property type="entry name" value="C_TYPE_LECTIN_2"/>
    <property type="match status" value="3"/>
</dbReference>
<name>A0AAV4BCN2_9GAST</name>
<dbReference type="InterPro" id="IPR016186">
    <property type="entry name" value="C-type_lectin-like/link_sf"/>
</dbReference>
<protein>
    <submittedName>
        <fullName evidence="3">Mannose receptor c type 1</fullName>
    </submittedName>
</protein>
<dbReference type="CDD" id="cd00037">
    <property type="entry name" value="CLECT"/>
    <property type="match status" value="3"/>
</dbReference>
<dbReference type="Gene3D" id="3.10.100.10">
    <property type="entry name" value="Mannose-Binding Protein A, subunit A"/>
    <property type="match status" value="3"/>
</dbReference>
<dbReference type="PANTHER" id="PTHR22803">
    <property type="entry name" value="MANNOSE, PHOSPHOLIPASE, LECTIN RECEPTOR RELATED"/>
    <property type="match status" value="1"/>
</dbReference>
<keyword evidence="1" id="KW-1015">Disulfide bond</keyword>
<gene>
    <name evidence="3" type="ORF">PoB_004321700</name>
</gene>
<evidence type="ECO:0000313" key="3">
    <source>
        <dbReference type="EMBL" id="GFO16712.1"/>
    </source>
</evidence>
<proteinExistence type="predicted"/>
<dbReference type="SMART" id="SM00034">
    <property type="entry name" value="CLECT"/>
    <property type="match status" value="3"/>
</dbReference>
<dbReference type="InterPro" id="IPR050111">
    <property type="entry name" value="C-type_lectin/snaclec_domain"/>
</dbReference>
<sequence>MKTQASASCTPGWKDTPSGEVCIKIFNNSKKNWFDARRACQNAGGDLIIIRDETMNDFIKDHVVSNDVCAWTGLQSIHGEDKWYWLDENKTPNYTYWSIIPTLSKQSRMIFPNSEHCSCVAKSEVLTEGWHNWPCTIPMSYICEKPTGLSCSPGWTKTPSGEACIKIYDNPKKTWYDARQACLDALGDLLTLPDDTMSNFIKHLLGDNKSLTWIGSHKTLVEHRWLWYDVDKVLTYKDLFISVDECKHPARKISIGQGGYGSVCSKALRYICEKSLASPCQQGWVKTSSGEACVKAFGERAPWLRAREMCQKLGGDLVTIRGNSMSNFIRDLIVGKDSFPSWIGFHKLTGEDRWQWLDKDRMTAITKVKFIQKVRSSHCVEYGASLIFASRVHGYPEVINVCGKGFV</sequence>
<organism evidence="3 4">
    <name type="scientific">Plakobranchus ocellatus</name>
    <dbReference type="NCBI Taxonomy" id="259542"/>
    <lineage>
        <taxon>Eukaryota</taxon>
        <taxon>Metazoa</taxon>
        <taxon>Spiralia</taxon>
        <taxon>Lophotrochozoa</taxon>
        <taxon>Mollusca</taxon>
        <taxon>Gastropoda</taxon>
        <taxon>Heterobranchia</taxon>
        <taxon>Euthyneura</taxon>
        <taxon>Panpulmonata</taxon>
        <taxon>Sacoglossa</taxon>
        <taxon>Placobranchoidea</taxon>
        <taxon>Plakobranchidae</taxon>
        <taxon>Plakobranchus</taxon>
    </lineage>
</organism>
<feature type="domain" description="C-type lectin" evidence="2">
    <location>
        <begin position="160"/>
        <end position="273"/>
    </location>
</feature>
<dbReference type="AlphaFoldDB" id="A0AAV4BCN2"/>